<protein>
    <recommendedName>
        <fullName evidence="3">HTH luxR-type domain-containing protein</fullName>
    </recommendedName>
</protein>
<reference evidence="1 2" key="1">
    <citation type="journal article" date="2015" name="Int. J. Syst. Evol. Microbiol.">
        <title>Tumebacillus algifaecis sp. nov., isolated from decomposing algal scum.</title>
        <authorList>
            <person name="Wu Y.F."/>
            <person name="Zhang B."/>
            <person name="Xing P."/>
            <person name="Wu Q.L."/>
            <person name="Liu S.J."/>
        </authorList>
    </citation>
    <scope>NUCLEOTIDE SEQUENCE [LARGE SCALE GENOMIC DNA]</scope>
    <source>
        <strain evidence="1 2">THMBR28</strain>
    </source>
</reference>
<evidence type="ECO:0000313" key="2">
    <source>
        <dbReference type="Proteomes" id="UP000214688"/>
    </source>
</evidence>
<organism evidence="1 2">
    <name type="scientific">Tumebacillus algifaecis</name>
    <dbReference type="NCBI Taxonomy" id="1214604"/>
    <lineage>
        <taxon>Bacteria</taxon>
        <taxon>Bacillati</taxon>
        <taxon>Bacillota</taxon>
        <taxon>Bacilli</taxon>
        <taxon>Bacillales</taxon>
        <taxon>Alicyclobacillaceae</taxon>
        <taxon>Tumebacillus</taxon>
    </lineage>
</organism>
<dbReference type="KEGG" id="tab:CIG75_12855"/>
<sequence length="163" mass="18392">MIKVAQLSFVQVEPAMEMVQLAEKMLKDYARMKKQIKILRGDLASIGDGVVGAAGDVNSSIRAQYKNSDKVGGEAVRRDKKRHRLALMERNCAQFEAAMAAVTDWQQDTMLEWLLDGETVTKIAYRLDLSRRQATSIKRNLVDKLAWAMQDHLQVQTKQEVAA</sequence>
<evidence type="ECO:0000313" key="1">
    <source>
        <dbReference type="EMBL" id="ASS75788.1"/>
    </source>
</evidence>
<name>A0A223D2A4_9BACL</name>
<dbReference type="AlphaFoldDB" id="A0A223D2A4"/>
<keyword evidence="2" id="KW-1185">Reference proteome</keyword>
<dbReference type="Proteomes" id="UP000214688">
    <property type="component" value="Chromosome"/>
</dbReference>
<gene>
    <name evidence="1" type="ORF">CIG75_12855</name>
</gene>
<proteinExistence type="predicted"/>
<dbReference type="EMBL" id="CP022657">
    <property type="protein sequence ID" value="ASS75788.1"/>
    <property type="molecule type" value="Genomic_DNA"/>
</dbReference>
<evidence type="ECO:0008006" key="3">
    <source>
        <dbReference type="Google" id="ProtNLM"/>
    </source>
</evidence>
<accession>A0A223D2A4</accession>